<dbReference type="RefSeq" id="WP_311725339.1">
    <property type="nucleotide sequence ID" value="NZ_JAVRFD010000008.1"/>
</dbReference>
<sequence length="64" mass="7352">MTSIHVGEAQPPSPTEQGPKDPAQMSPGQISRIKALFDKRGLYVWHCHIFEHEDNKMMRSYQIT</sequence>
<evidence type="ECO:0000313" key="4">
    <source>
        <dbReference type="Proteomes" id="UP001180754"/>
    </source>
</evidence>
<proteinExistence type="predicted"/>
<feature type="domain" description="Plastocyanin-like" evidence="2">
    <location>
        <begin position="15"/>
        <end position="62"/>
    </location>
</feature>
<name>A0ABU2XH18_9ACTN</name>
<dbReference type="Pfam" id="PF07731">
    <property type="entry name" value="Cu-oxidase_2"/>
    <property type="match status" value="1"/>
</dbReference>
<evidence type="ECO:0000259" key="2">
    <source>
        <dbReference type="Pfam" id="PF07731"/>
    </source>
</evidence>
<dbReference type="InterPro" id="IPR008972">
    <property type="entry name" value="Cupredoxin"/>
</dbReference>
<dbReference type="Gene3D" id="2.60.40.420">
    <property type="entry name" value="Cupredoxins - blue copper proteins"/>
    <property type="match status" value="1"/>
</dbReference>
<accession>A0ABU2XH18</accession>
<dbReference type="InterPro" id="IPR011706">
    <property type="entry name" value="Cu-oxidase_C"/>
</dbReference>
<comment type="caution">
    <text evidence="3">The sequence shown here is derived from an EMBL/GenBank/DDBJ whole genome shotgun (WGS) entry which is preliminary data.</text>
</comment>
<evidence type="ECO:0000256" key="1">
    <source>
        <dbReference type="SAM" id="MobiDB-lite"/>
    </source>
</evidence>
<keyword evidence="4" id="KW-1185">Reference proteome</keyword>
<dbReference type="Proteomes" id="UP001180754">
    <property type="component" value="Unassembled WGS sequence"/>
</dbReference>
<gene>
    <name evidence="3" type="ORF">RND15_19110</name>
</gene>
<organism evidence="3 4">
    <name type="scientific">Streptomyces lonegramiae</name>
    <dbReference type="NCBI Taxonomy" id="3075524"/>
    <lineage>
        <taxon>Bacteria</taxon>
        <taxon>Bacillati</taxon>
        <taxon>Actinomycetota</taxon>
        <taxon>Actinomycetes</taxon>
        <taxon>Kitasatosporales</taxon>
        <taxon>Streptomycetaceae</taxon>
        <taxon>Streptomyces</taxon>
    </lineage>
</organism>
<reference evidence="3" key="1">
    <citation type="submission" date="2024-05" db="EMBL/GenBank/DDBJ databases">
        <title>30 novel species of actinomycetes from the DSMZ collection.</title>
        <authorList>
            <person name="Nouioui I."/>
        </authorList>
    </citation>
    <scope>NUCLEOTIDE SEQUENCE</scope>
    <source>
        <strain evidence="3">DSM 41529</strain>
    </source>
</reference>
<protein>
    <submittedName>
        <fullName evidence="3">Multicopper oxidase domain-containing protein</fullName>
    </submittedName>
</protein>
<dbReference type="SUPFAM" id="SSF49503">
    <property type="entry name" value="Cupredoxins"/>
    <property type="match status" value="1"/>
</dbReference>
<dbReference type="EMBL" id="JAVRFD010000008">
    <property type="protein sequence ID" value="MDT0544800.1"/>
    <property type="molecule type" value="Genomic_DNA"/>
</dbReference>
<evidence type="ECO:0000313" key="3">
    <source>
        <dbReference type="EMBL" id="MDT0544800.1"/>
    </source>
</evidence>
<feature type="region of interest" description="Disordered" evidence="1">
    <location>
        <begin position="1"/>
        <end position="28"/>
    </location>
</feature>